<reference evidence="4 5" key="2">
    <citation type="journal article" date="2023" name="Mol. Biol. Evol.">
        <title>Genomics of Secondarily Temperate Adaptation in the Only Non-Antarctic Icefish.</title>
        <authorList>
            <person name="Rivera-Colon A.G."/>
            <person name="Rayamajhi N."/>
            <person name="Minhas B.F."/>
            <person name="Madrigal G."/>
            <person name="Bilyk K.T."/>
            <person name="Yoon V."/>
            <person name="Hune M."/>
            <person name="Gregory S."/>
            <person name="Cheng C.H.C."/>
            <person name="Catchen J.M."/>
        </authorList>
    </citation>
    <scope>NUCLEOTIDE SEQUENCE [LARGE SCALE GENOMIC DNA]</scope>
    <source>
        <strain evidence="4">JMC-PN-2008</strain>
    </source>
</reference>
<feature type="compositionally biased region" description="Basic and acidic residues" evidence="1">
    <location>
        <begin position="55"/>
        <end position="72"/>
    </location>
</feature>
<evidence type="ECO:0000259" key="3">
    <source>
        <dbReference type="Pfam" id="PF25871"/>
    </source>
</evidence>
<dbReference type="PANTHER" id="PTHR36855">
    <property type="entry name" value="CHROMOSOME 10, WHOLE GENOME SHOTGUN SEQUENCE"/>
    <property type="match status" value="1"/>
</dbReference>
<dbReference type="InterPro" id="IPR040554">
    <property type="entry name" value="KPWE_PEX14_dom"/>
</dbReference>
<reference evidence="4 5" key="1">
    <citation type="journal article" date="2023" name="Genes (Basel)">
        <title>Chromosome-Level Genome Assembly and Circadian Gene Repertoire of the Patagonia Blennie Eleginops maclovinus-The Closest Ancestral Proxy of Antarctic Cryonotothenioids.</title>
        <authorList>
            <person name="Cheng C.C."/>
            <person name="Rivera-Colon A.G."/>
            <person name="Minhas B.F."/>
            <person name="Wilson L."/>
            <person name="Rayamajhi N."/>
            <person name="Vargas-Chacoff L."/>
            <person name="Catchen J.M."/>
        </authorList>
    </citation>
    <scope>NUCLEOTIDE SEQUENCE [LARGE SCALE GENOMIC DNA]</scope>
    <source>
        <strain evidence="4">JMC-PN-2008</strain>
    </source>
</reference>
<dbReference type="Pfam" id="PF25871">
    <property type="entry name" value="HTH_76"/>
    <property type="match status" value="1"/>
</dbReference>
<evidence type="ECO:0000259" key="2">
    <source>
        <dbReference type="Pfam" id="PF17733"/>
    </source>
</evidence>
<feature type="domain" description="PEX14-like helix-turn-helix" evidence="3">
    <location>
        <begin position="4"/>
        <end position="62"/>
    </location>
</feature>
<protein>
    <submittedName>
        <fullName evidence="4">Uncharacterized protein</fullName>
    </submittedName>
</protein>
<keyword evidence="5" id="KW-1185">Reference proteome</keyword>
<evidence type="ECO:0000256" key="1">
    <source>
        <dbReference type="SAM" id="MobiDB-lite"/>
    </source>
</evidence>
<gene>
    <name evidence="4" type="ORF">PBY51_001145</name>
</gene>
<name>A0AAN7XL96_ELEMC</name>
<evidence type="ECO:0000313" key="4">
    <source>
        <dbReference type="EMBL" id="KAK5864185.1"/>
    </source>
</evidence>
<feature type="compositionally biased region" description="Polar residues" evidence="1">
    <location>
        <begin position="124"/>
        <end position="135"/>
    </location>
</feature>
<evidence type="ECO:0000313" key="5">
    <source>
        <dbReference type="Proteomes" id="UP001346869"/>
    </source>
</evidence>
<sequence length="143" mass="16512">MEPVFLRFDSFDFGSDRRFQDGLKGLNTDCREEEKLLELKIFFYNRFVEPIDRTGYREWRKHPDSENREETRGQTSGDTSTEPRETSAGTSGETEEKQLSFAAVMRLVQAGQEVPGATKLEIKPTNTSPTASQMQRRLKPWET</sequence>
<dbReference type="PANTHER" id="PTHR36855:SF1">
    <property type="entry name" value="PEROXISOME MEMBRANE ANCHOR PROTEIN PEX14P N-TERMINAL DOMAIN-CONTAINING PROTEIN"/>
    <property type="match status" value="1"/>
</dbReference>
<feature type="domain" description="Peroxisomal membrane protein PEX14-like KPWE" evidence="2">
    <location>
        <begin position="97"/>
        <end position="143"/>
    </location>
</feature>
<organism evidence="4 5">
    <name type="scientific">Eleginops maclovinus</name>
    <name type="common">Patagonian blennie</name>
    <name type="synonym">Eleginus maclovinus</name>
    <dbReference type="NCBI Taxonomy" id="56733"/>
    <lineage>
        <taxon>Eukaryota</taxon>
        <taxon>Metazoa</taxon>
        <taxon>Chordata</taxon>
        <taxon>Craniata</taxon>
        <taxon>Vertebrata</taxon>
        <taxon>Euteleostomi</taxon>
        <taxon>Actinopterygii</taxon>
        <taxon>Neopterygii</taxon>
        <taxon>Teleostei</taxon>
        <taxon>Neoteleostei</taxon>
        <taxon>Acanthomorphata</taxon>
        <taxon>Eupercaria</taxon>
        <taxon>Perciformes</taxon>
        <taxon>Notothenioidei</taxon>
        <taxon>Eleginopidae</taxon>
        <taxon>Eleginops</taxon>
    </lineage>
</organism>
<accession>A0AAN7XL96</accession>
<dbReference type="Proteomes" id="UP001346869">
    <property type="component" value="Unassembled WGS sequence"/>
</dbReference>
<feature type="region of interest" description="Disordered" evidence="1">
    <location>
        <begin position="114"/>
        <end position="143"/>
    </location>
</feature>
<feature type="region of interest" description="Disordered" evidence="1">
    <location>
        <begin position="55"/>
        <end position="100"/>
    </location>
</feature>
<proteinExistence type="predicted"/>
<dbReference type="Pfam" id="PF17733">
    <property type="entry name" value="KPWE_dom"/>
    <property type="match status" value="1"/>
</dbReference>
<comment type="caution">
    <text evidence="4">The sequence shown here is derived from an EMBL/GenBank/DDBJ whole genome shotgun (WGS) entry which is preliminary data.</text>
</comment>
<dbReference type="InterPro" id="IPR058841">
    <property type="entry name" value="HTH_76"/>
</dbReference>
<dbReference type="AlphaFoldDB" id="A0AAN7XL96"/>
<dbReference type="EMBL" id="JAUZQC010000011">
    <property type="protein sequence ID" value="KAK5864185.1"/>
    <property type="molecule type" value="Genomic_DNA"/>
</dbReference>